<evidence type="ECO:0000313" key="4">
    <source>
        <dbReference type="Proteomes" id="UP000217473"/>
    </source>
</evidence>
<dbReference type="InterPro" id="IPR023385">
    <property type="entry name" value="YopX-like_C"/>
</dbReference>
<dbReference type="EMBL" id="MWUR01000010">
    <property type="protein sequence ID" value="PCF50110.1"/>
    <property type="molecule type" value="Genomic_DNA"/>
</dbReference>
<dbReference type="EMBL" id="NIPK01000002">
    <property type="protein sequence ID" value="RIZ56258.1"/>
    <property type="molecule type" value="Genomic_DNA"/>
</dbReference>
<dbReference type="Gene3D" id="2.30.30.290">
    <property type="entry name" value="YopX-like domains"/>
    <property type="match status" value="1"/>
</dbReference>
<sequence>MMINKYRIFNKVKNKYVEDVVVDDFHKTLCQPAITPDGKLVALYYDEIYDVLPNTYLVEYSTGLLDTNKIEIFDGDIIKKENIYYKYYEKVYYDRELACWCAGKNDTLSNITNLEVVGNIHQNPELLNEGAEY</sequence>
<protein>
    <recommendedName>
        <fullName evidence="1">YopX protein domain-containing protein</fullName>
    </recommendedName>
</protein>
<dbReference type="Pfam" id="PF09643">
    <property type="entry name" value="YopX"/>
    <property type="match status" value="1"/>
</dbReference>
<evidence type="ECO:0000313" key="2">
    <source>
        <dbReference type="EMBL" id="PCF50110.1"/>
    </source>
</evidence>
<organism evidence="2 4">
    <name type="scientific">Staphylococcus delphini</name>
    <dbReference type="NCBI Taxonomy" id="53344"/>
    <lineage>
        <taxon>Bacteria</taxon>
        <taxon>Bacillati</taxon>
        <taxon>Bacillota</taxon>
        <taxon>Bacilli</taxon>
        <taxon>Bacillales</taxon>
        <taxon>Staphylococcaceae</taxon>
        <taxon>Staphylococcus</taxon>
        <taxon>Staphylococcus intermedius group</taxon>
    </lineage>
</organism>
<dbReference type="Proteomes" id="UP000217473">
    <property type="component" value="Unassembled WGS sequence"/>
</dbReference>
<proteinExistence type="predicted"/>
<dbReference type="InterPro" id="IPR019096">
    <property type="entry name" value="YopX_protein"/>
</dbReference>
<gene>
    <name evidence="2" type="ORF">B5C07_07845</name>
    <name evidence="3" type="ORF">CDL68_01580</name>
</gene>
<reference evidence="3 5" key="2">
    <citation type="submission" date="2017-06" db="EMBL/GenBank/DDBJ databases">
        <title>Identification of a new gene, sdsY, involved in staphylococcal internalization in non-professional phagocytic cells (NPPCs).</title>
        <authorList>
            <person name="Maali Y."/>
            <person name="Martins-Simoes P."/>
            <person name="Trouillet-Assant S."/>
            <person name="Laurent F."/>
            <person name="Diot A."/>
            <person name="Verhoeven P."/>
            <person name="Bouvard D."/>
            <person name="Vandenesch F."/>
            <person name="Bes M."/>
        </authorList>
    </citation>
    <scope>NUCLEOTIDE SEQUENCE [LARGE SCALE GENOMIC DNA]</scope>
    <source>
        <strain evidence="3 5">Heidy</strain>
    </source>
</reference>
<dbReference type="Proteomes" id="UP000266198">
    <property type="component" value="Unassembled WGS sequence"/>
</dbReference>
<dbReference type="RefSeq" id="WP_096597418.1">
    <property type="nucleotide sequence ID" value="NZ_LR134263.1"/>
</dbReference>
<dbReference type="AlphaFoldDB" id="A0AAX0QT12"/>
<comment type="caution">
    <text evidence="2">The sequence shown here is derived from an EMBL/GenBank/DDBJ whole genome shotgun (WGS) entry which is preliminary data.</text>
</comment>
<accession>A0AAX0QT12</accession>
<keyword evidence="5" id="KW-1185">Reference proteome</keyword>
<feature type="domain" description="YopX protein" evidence="1">
    <location>
        <begin position="5"/>
        <end position="127"/>
    </location>
</feature>
<evidence type="ECO:0000259" key="1">
    <source>
        <dbReference type="Pfam" id="PF09643"/>
    </source>
</evidence>
<reference evidence="2 4" key="1">
    <citation type="journal article" date="2017" name="PLoS ONE">
        <title>Development of a real-time PCR for detection of Staphylococcus pseudintermedius using a novel automated comparison of whole-genome sequences.</title>
        <authorList>
            <person name="Verstappen K.M."/>
            <person name="Huijbregts L."/>
            <person name="Spaninks M."/>
            <person name="Wagenaar J.A."/>
            <person name="Fluit A.C."/>
            <person name="Duim B."/>
        </authorList>
    </citation>
    <scope>NUCLEOTIDE SEQUENCE [LARGE SCALE GENOMIC DNA]</scope>
    <source>
        <strain evidence="2 4">15S02591-1</strain>
    </source>
</reference>
<dbReference type="SUPFAM" id="SSF159006">
    <property type="entry name" value="YopX-like"/>
    <property type="match status" value="1"/>
</dbReference>
<name>A0AAX0QT12_9STAP</name>
<evidence type="ECO:0000313" key="3">
    <source>
        <dbReference type="EMBL" id="RIZ56258.1"/>
    </source>
</evidence>
<evidence type="ECO:0000313" key="5">
    <source>
        <dbReference type="Proteomes" id="UP000266198"/>
    </source>
</evidence>